<reference evidence="3" key="1">
    <citation type="journal article" date="2019" name="Int. J. Syst. Evol. Microbiol.">
        <title>The Global Catalogue of Microorganisms (GCM) 10K type strain sequencing project: providing services to taxonomists for standard genome sequencing and annotation.</title>
        <authorList>
            <consortium name="The Broad Institute Genomics Platform"/>
            <consortium name="The Broad Institute Genome Sequencing Center for Infectious Disease"/>
            <person name="Wu L."/>
            <person name="Ma J."/>
        </authorList>
    </citation>
    <scope>NUCLEOTIDE SEQUENCE [LARGE SCALE GENOMIC DNA]</scope>
    <source>
        <strain evidence="3">CGMCC 1.7656</strain>
    </source>
</reference>
<keyword evidence="1" id="KW-1133">Transmembrane helix</keyword>
<feature type="transmembrane region" description="Helical" evidence="1">
    <location>
        <begin position="69"/>
        <end position="88"/>
    </location>
</feature>
<evidence type="ECO:0008006" key="4">
    <source>
        <dbReference type="Google" id="ProtNLM"/>
    </source>
</evidence>
<comment type="caution">
    <text evidence="2">The sequence shown here is derived from an EMBL/GenBank/DDBJ whole genome shotgun (WGS) entry which is preliminary data.</text>
</comment>
<dbReference type="RefSeq" id="WP_188616399.1">
    <property type="nucleotide sequence ID" value="NZ_BMLV01000001.1"/>
</dbReference>
<accession>A0ABQ2NFW5</accession>
<feature type="transmembrane region" description="Helical" evidence="1">
    <location>
        <begin position="12"/>
        <end position="30"/>
    </location>
</feature>
<evidence type="ECO:0000313" key="3">
    <source>
        <dbReference type="Proteomes" id="UP000620064"/>
    </source>
</evidence>
<feature type="transmembrane region" description="Helical" evidence="1">
    <location>
        <begin position="42"/>
        <end position="62"/>
    </location>
</feature>
<evidence type="ECO:0000256" key="1">
    <source>
        <dbReference type="SAM" id="Phobius"/>
    </source>
</evidence>
<proteinExistence type="predicted"/>
<feature type="transmembrane region" description="Helical" evidence="1">
    <location>
        <begin position="100"/>
        <end position="121"/>
    </location>
</feature>
<organism evidence="2 3">
    <name type="scientific">Cloacibacterium rupense</name>
    <dbReference type="NCBI Taxonomy" id="517423"/>
    <lineage>
        <taxon>Bacteria</taxon>
        <taxon>Pseudomonadati</taxon>
        <taxon>Bacteroidota</taxon>
        <taxon>Flavobacteriia</taxon>
        <taxon>Flavobacteriales</taxon>
        <taxon>Weeksellaceae</taxon>
    </lineage>
</organism>
<dbReference type="Proteomes" id="UP000620064">
    <property type="component" value="Unassembled WGS sequence"/>
</dbReference>
<sequence length="144" mass="17399">MKKRVFRNKIVYWISIVYLLTILYAIFRYFTHFYSYIEKEHLRFYINVLNFIFAVVILIFLIDKKSKTVLLINLFIGFILILSVFRIVNSFFQLGFFNKGIKGELFLIFLNLVYLFLINYFKIDIEVIKNSEEIDQIGNENFES</sequence>
<gene>
    <name evidence="2" type="ORF">GCM10010992_03960</name>
</gene>
<evidence type="ECO:0000313" key="2">
    <source>
        <dbReference type="EMBL" id="GGP01866.1"/>
    </source>
</evidence>
<keyword evidence="1" id="KW-0472">Membrane</keyword>
<keyword evidence="1" id="KW-0812">Transmembrane</keyword>
<dbReference type="EMBL" id="BMLV01000001">
    <property type="protein sequence ID" value="GGP01866.1"/>
    <property type="molecule type" value="Genomic_DNA"/>
</dbReference>
<protein>
    <recommendedName>
        <fullName evidence="4">DUF4345 domain-containing protein</fullName>
    </recommendedName>
</protein>
<keyword evidence="3" id="KW-1185">Reference proteome</keyword>
<name>A0ABQ2NFW5_9FLAO</name>